<dbReference type="SUPFAM" id="SSF55874">
    <property type="entry name" value="ATPase domain of HSP90 chaperone/DNA topoisomerase II/histidine kinase"/>
    <property type="match status" value="1"/>
</dbReference>
<name>A0ABW0X176_9ACTN</name>
<protein>
    <submittedName>
        <fullName evidence="3">ATP-binding protein</fullName>
    </submittedName>
</protein>
<dbReference type="EMBL" id="JBHSOF010000007">
    <property type="protein sequence ID" value="MFC5662939.1"/>
    <property type="molecule type" value="Genomic_DNA"/>
</dbReference>
<keyword evidence="1" id="KW-0808">Transferase</keyword>
<dbReference type="Gene3D" id="3.30.565.10">
    <property type="entry name" value="Histidine kinase-like ATPase, C-terminal domain"/>
    <property type="match status" value="1"/>
</dbReference>
<dbReference type="InterPro" id="IPR003594">
    <property type="entry name" value="HATPase_dom"/>
</dbReference>
<evidence type="ECO:0000259" key="2">
    <source>
        <dbReference type="Pfam" id="PF13581"/>
    </source>
</evidence>
<keyword evidence="1" id="KW-0418">Kinase</keyword>
<dbReference type="InterPro" id="IPR050267">
    <property type="entry name" value="Anti-sigma-factor_SerPK"/>
</dbReference>
<evidence type="ECO:0000313" key="3">
    <source>
        <dbReference type="EMBL" id="MFC5662939.1"/>
    </source>
</evidence>
<dbReference type="PANTHER" id="PTHR35526:SF3">
    <property type="entry name" value="ANTI-SIGMA-F FACTOR RSBW"/>
    <property type="match status" value="1"/>
</dbReference>
<accession>A0ABW0X176</accession>
<sequence>MSQARHGFSQLELADRPSPVAWARRHTVDILGRWQVSPDVIETARLLVSELATNAVRHSKSDTVGSLFSEACPVQTITLVLMVGRGRLVLSVRDSDRRPPVVKSVGEDAESGRGIFLVEALSERWGYYHLPAAAGKIVWSELTLVAPDLRVGAERPPNPSDPPASCHLVEDQKRGQAPPLLMARTLVGLREL</sequence>
<keyword evidence="3" id="KW-0067">ATP-binding</keyword>
<dbReference type="RefSeq" id="WP_380224578.1">
    <property type="nucleotide sequence ID" value="NZ_JBHSOF010000007.1"/>
</dbReference>
<gene>
    <name evidence="3" type="ORF">ACFP3U_08065</name>
</gene>
<proteinExistence type="predicted"/>
<dbReference type="InterPro" id="IPR036890">
    <property type="entry name" value="HATPase_C_sf"/>
</dbReference>
<dbReference type="Proteomes" id="UP001595975">
    <property type="component" value="Unassembled WGS sequence"/>
</dbReference>
<keyword evidence="1" id="KW-0723">Serine/threonine-protein kinase</keyword>
<dbReference type="PANTHER" id="PTHR35526">
    <property type="entry name" value="ANTI-SIGMA-F FACTOR RSBW-RELATED"/>
    <property type="match status" value="1"/>
</dbReference>
<dbReference type="GO" id="GO:0005524">
    <property type="term" value="F:ATP binding"/>
    <property type="evidence" value="ECO:0007669"/>
    <property type="project" value="UniProtKB-KW"/>
</dbReference>
<dbReference type="CDD" id="cd16936">
    <property type="entry name" value="HATPase_RsbW-like"/>
    <property type="match status" value="1"/>
</dbReference>
<reference evidence="4" key="1">
    <citation type="journal article" date="2019" name="Int. J. Syst. Evol. Microbiol.">
        <title>The Global Catalogue of Microorganisms (GCM) 10K type strain sequencing project: providing services to taxonomists for standard genome sequencing and annotation.</title>
        <authorList>
            <consortium name="The Broad Institute Genomics Platform"/>
            <consortium name="The Broad Institute Genome Sequencing Center for Infectious Disease"/>
            <person name="Wu L."/>
            <person name="Ma J."/>
        </authorList>
    </citation>
    <scope>NUCLEOTIDE SEQUENCE [LARGE SCALE GENOMIC DNA]</scope>
    <source>
        <strain evidence="4">CGMCC 4.1437</strain>
    </source>
</reference>
<dbReference type="Pfam" id="PF13581">
    <property type="entry name" value="HATPase_c_2"/>
    <property type="match status" value="1"/>
</dbReference>
<evidence type="ECO:0000313" key="4">
    <source>
        <dbReference type="Proteomes" id="UP001595975"/>
    </source>
</evidence>
<evidence type="ECO:0000256" key="1">
    <source>
        <dbReference type="ARBA" id="ARBA00022527"/>
    </source>
</evidence>
<organism evidence="3 4">
    <name type="scientific">Kitasatospora misakiensis</name>
    <dbReference type="NCBI Taxonomy" id="67330"/>
    <lineage>
        <taxon>Bacteria</taxon>
        <taxon>Bacillati</taxon>
        <taxon>Actinomycetota</taxon>
        <taxon>Actinomycetes</taxon>
        <taxon>Kitasatosporales</taxon>
        <taxon>Streptomycetaceae</taxon>
        <taxon>Kitasatospora</taxon>
    </lineage>
</organism>
<feature type="domain" description="Histidine kinase/HSP90-like ATPase" evidence="2">
    <location>
        <begin position="16"/>
        <end position="138"/>
    </location>
</feature>
<keyword evidence="4" id="KW-1185">Reference proteome</keyword>
<keyword evidence="3" id="KW-0547">Nucleotide-binding</keyword>
<comment type="caution">
    <text evidence="3">The sequence shown here is derived from an EMBL/GenBank/DDBJ whole genome shotgun (WGS) entry which is preliminary data.</text>
</comment>